<dbReference type="STRING" id="48269.A0A183N6Z2"/>
<dbReference type="EMBL" id="UZAI01020124">
    <property type="protein sequence ID" value="VDP49777.1"/>
    <property type="molecule type" value="Genomic_DNA"/>
</dbReference>
<protein>
    <submittedName>
        <fullName evidence="1">Uncharacterized protein</fullName>
    </submittedName>
</protein>
<name>A0A183N6Z2_9TREM</name>
<sequence length="231" mass="26212">MGLVLTKFLYGFEKLSWLLPTYTLILIRAANLDSIVLFSNQSLDDFALPYRRLKNSNVASKSKLASENTTSSKDEVPAHFLYDSNLLNRLLASLSNLGEYQVHGPLLLFGAVCAIAFTHSGSVSRNSSDPSPDSTYELSDYAKSQNLDENIFVISEHCAQISIQNLDVFRFLVGKLDRMDFSPPQCDLYISQCLISIEYIWMIILRYLNIIPSDQVNLIVQYIELQHYRIP</sequence>
<organism evidence="1 2">
    <name type="scientific">Schistosoma margrebowiei</name>
    <dbReference type="NCBI Taxonomy" id="48269"/>
    <lineage>
        <taxon>Eukaryota</taxon>
        <taxon>Metazoa</taxon>
        <taxon>Spiralia</taxon>
        <taxon>Lophotrochozoa</taxon>
        <taxon>Platyhelminthes</taxon>
        <taxon>Trematoda</taxon>
        <taxon>Digenea</taxon>
        <taxon>Strigeidida</taxon>
        <taxon>Schistosomatoidea</taxon>
        <taxon>Schistosomatidae</taxon>
        <taxon>Schistosoma</taxon>
    </lineage>
</organism>
<evidence type="ECO:0000313" key="2">
    <source>
        <dbReference type="Proteomes" id="UP000277204"/>
    </source>
</evidence>
<reference evidence="1 2" key="1">
    <citation type="submission" date="2018-11" db="EMBL/GenBank/DDBJ databases">
        <authorList>
            <consortium name="Pathogen Informatics"/>
        </authorList>
    </citation>
    <scope>NUCLEOTIDE SEQUENCE [LARGE SCALE GENOMIC DNA]</scope>
    <source>
        <strain evidence="1 2">Zambia</strain>
    </source>
</reference>
<gene>
    <name evidence="1" type="ORF">SMRZ_LOCUS24067</name>
</gene>
<proteinExistence type="predicted"/>
<dbReference type="AlphaFoldDB" id="A0A183N6Z2"/>
<dbReference type="Proteomes" id="UP000277204">
    <property type="component" value="Unassembled WGS sequence"/>
</dbReference>
<accession>A0A183N6Z2</accession>
<evidence type="ECO:0000313" key="1">
    <source>
        <dbReference type="EMBL" id="VDP49777.1"/>
    </source>
</evidence>
<keyword evidence="2" id="KW-1185">Reference proteome</keyword>